<dbReference type="GO" id="GO:0046872">
    <property type="term" value="F:metal ion binding"/>
    <property type="evidence" value="ECO:0007669"/>
    <property type="project" value="UniProtKB-UniRule"/>
</dbReference>
<feature type="binding site" evidence="6">
    <location>
        <position position="145"/>
    </location>
    <ligand>
        <name>NAD(+)</name>
        <dbReference type="ChEBI" id="CHEBI:57540"/>
    </ligand>
</feature>
<feature type="binding site" evidence="6">
    <location>
        <position position="164"/>
    </location>
    <ligand>
        <name>NAD(+)</name>
        <dbReference type="ChEBI" id="CHEBI:57540"/>
    </ligand>
</feature>
<proteinExistence type="inferred from homology"/>
<dbReference type="InterPro" id="IPR002504">
    <property type="entry name" value="NADK"/>
</dbReference>
<evidence type="ECO:0000256" key="5">
    <source>
        <dbReference type="ARBA" id="ARBA00047925"/>
    </source>
</evidence>
<feature type="binding site" evidence="6">
    <location>
        <begin position="60"/>
        <end position="61"/>
    </location>
    <ligand>
        <name>NAD(+)</name>
        <dbReference type="ChEBI" id="CHEBI:57540"/>
    </ligand>
</feature>
<comment type="function">
    <text evidence="6">Involved in the regulation of the intracellular balance of NAD and NADP, and is a key enzyme in the biosynthesis of NADP. Catalyzes specifically the phosphorylation on 2'-hydroxyl of the adenosine moiety of NAD to yield NADP.</text>
</comment>
<keyword evidence="6" id="KW-0963">Cytoplasm</keyword>
<keyword evidence="6" id="KW-0067">ATP-binding</keyword>
<dbReference type="GO" id="GO:0005524">
    <property type="term" value="F:ATP binding"/>
    <property type="evidence" value="ECO:0007669"/>
    <property type="project" value="UniProtKB-KW"/>
</dbReference>
<dbReference type="GO" id="GO:0006741">
    <property type="term" value="P:NADP+ biosynthetic process"/>
    <property type="evidence" value="ECO:0007669"/>
    <property type="project" value="UniProtKB-UniRule"/>
</dbReference>
<reference evidence="7" key="2">
    <citation type="journal article" date="2012" name="PLoS ONE">
        <title>A Deeply Branching Thermophilic Bacterium with an Ancient Acetyl-CoA Pathway Dominates a Subsurface Ecosystem.</title>
        <authorList>
            <person name="Takami H."/>
            <person name="Noguchi H."/>
            <person name="Takaki Y."/>
            <person name="Uchiyama I."/>
            <person name="Toyoda A."/>
            <person name="Nishi S."/>
            <person name="Chee G.-J."/>
            <person name="Arai W."/>
            <person name="Nunoura T."/>
            <person name="Itoh T."/>
            <person name="Hattori M."/>
            <person name="Takai K."/>
        </authorList>
    </citation>
    <scope>NUCLEOTIDE SEQUENCE</scope>
</reference>
<comment type="cofactor">
    <cofactor evidence="6">
        <name>a divalent metal cation</name>
        <dbReference type="ChEBI" id="CHEBI:60240"/>
    </cofactor>
</comment>
<keyword evidence="2 6" id="KW-0418">Kinase</keyword>
<dbReference type="InterPro" id="IPR016064">
    <property type="entry name" value="NAD/diacylglycerol_kinase_sf"/>
</dbReference>
<evidence type="ECO:0000256" key="6">
    <source>
        <dbReference type="HAMAP-Rule" id="MF_00361"/>
    </source>
</evidence>
<sequence length="272" mass="28870">MNLRKILVIANFAKPQSEIALERLRRWATVKGISIVVRAGLDSSPLLEKDLDLVVTLGGDGTFLKGARIAAELDLPIVGVNLGSLGFLTSVGIENIESALEQVLTDSFALETRIRIEARSVGATAPIKTCTALNEIGLVHTEISRRTEIELFAGERSLGSYPGDGVLIATPTGSTAYALSAGGPIIEPTMDCLIVTPLAPHRLGVRSLVLPSASVFLAVARRPAQVLADGDPVMALSPGMALEICKAARPTRLIRFGAPIGPDFWTMVRRLS</sequence>
<protein>
    <recommendedName>
        <fullName evidence="6">NAD kinase</fullName>
        <ecNumber evidence="6">2.7.1.23</ecNumber>
    </recommendedName>
    <alternativeName>
        <fullName evidence="6">ATP-dependent NAD kinase</fullName>
    </alternativeName>
</protein>
<comment type="subcellular location">
    <subcellularLocation>
        <location evidence="6">Cytoplasm</location>
    </subcellularLocation>
</comment>
<evidence type="ECO:0000256" key="4">
    <source>
        <dbReference type="ARBA" id="ARBA00023027"/>
    </source>
</evidence>
<dbReference type="EMBL" id="AP011801">
    <property type="protein sequence ID" value="BAL58619.1"/>
    <property type="molecule type" value="Genomic_DNA"/>
</dbReference>
<evidence type="ECO:0000256" key="1">
    <source>
        <dbReference type="ARBA" id="ARBA00022679"/>
    </source>
</evidence>
<dbReference type="GO" id="GO:0019674">
    <property type="term" value="P:NAD+ metabolic process"/>
    <property type="evidence" value="ECO:0007669"/>
    <property type="project" value="InterPro"/>
</dbReference>
<dbReference type="Pfam" id="PF01513">
    <property type="entry name" value="NAD_kinase"/>
    <property type="match status" value="1"/>
</dbReference>
<comment type="similarity">
    <text evidence="6">Belongs to the NAD kinase family.</text>
</comment>
<reference evidence="7" key="1">
    <citation type="journal article" date="2005" name="Environ. Microbiol.">
        <title>Genetic and functional properties of uncultivated thermophilic crenarchaeotes from a subsurface gold mine as revealed by analysis of genome fragments.</title>
        <authorList>
            <person name="Nunoura T."/>
            <person name="Hirayama H."/>
            <person name="Takami H."/>
            <person name="Oida H."/>
            <person name="Nishi S."/>
            <person name="Shimamura S."/>
            <person name="Suzuki Y."/>
            <person name="Inagaki F."/>
            <person name="Takai K."/>
            <person name="Nealson K.H."/>
            <person name="Horikoshi K."/>
        </authorList>
    </citation>
    <scope>NUCLEOTIDE SEQUENCE</scope>
</reference>
<feature type="binding site" evidence="6">
    <location>
        <position position="65"/>
    </location>
    <ligand>
        <name>NAD(+)</name>
        <dbReference type="ChEBI" id="CHEBI:57540"/>
    </ligand>
</feature>
<keyword evidence="3 6" id="KW-0521">NADP</keyword>
<dbReference type="GO" id="GO:0005737">
    <property type="term" value="C:cytoplasm"/>
    <property type="evidence" value="ECO:0007669"/>
    <property type="project" value="UniProtKB-SubCell"/>
</dbReference>
<name>H5SRA2_ACEAU</name>
<dbReference type="Gene3D" id="3.40.50.10330">
    <property type="entry name" value="Probable inorganic polyphosphate/atp-NAD kinase, domain 1"/>
    <property type="match status" value="1"/>
</dbReference>
<dbReference type="EC" id="2.7.1.23" evidence="6"/>
<evidence type="ECO:0000313" key="7">
    <source>
        <dbReference type="EMBL" id="BAL58619.1"/>
    </source>
</evidence>
<keyword evidence="1 6" id="KW-0808">Transferase</keyword>
<dbReference type="PANTHER" id="PTHR20275:SF0">
    <property type="entry name" value="NAD KINASE"/>
    <property type="match status" value="1"/>
</dbReference>
<keyword evidence="6" id="KW-0547">Nucleotide-binding</keyword>
<dbReference type="InterPro" id="IPR017437">
    <property type="entry name" value="ATP-NAD_kinase_PpnK-typ_C"/>
</dbReference>
<dbReference type="AlphaFoldDB" id="H5SRA2"/>
<dbReference type="GO" id="GO:0003951">
    <property type="term" value="F:NAD+ kinase activity"/>
    <property type="evidence" value="ECO:0007669"/>
    <property type="project" value="UniProtKB-UniRule"/>
</dbReference>
<dbReference type="PANTHER" id="PTHR20275">
    <property type="entry name" value="NAD KINASE"/>
    <property type="match status" value="1"/>
</dbReference>
<dbReference type="HAMAP" id="MF_00361">
    <property type="entry name" value="NAD_kinase"/>
    <property type="match status" value="1"/>
</dbReference>
<evidence type="ECO:0000256" key="3">
    <source>
        <dbReference type="ARBA" id="ARBA00022857"/>
    </source>
</evidence>
<dbReference type="InterPro" id="IPR017438">
    <property type="entry name" value="ATP-NAD_kinase_N"/>
</dbReference>
<comment type="caution">
    <text evidence="6">Lacks conserved residue(s) required for the propagation of feature annotation.</text>
</comment>
<feature type="binding site" evidence="6">
    <location>
        <position position="199"/>
    </location>
    <ligand>
        <name>NAD(+)</name>
        <dbReference type="ChEBI" id="CHEBI:57540"/>
    </ligand>
</feature>
<comment type="catalytic activity">
    <reaction evidence="5 6">
        <text>NAD(+) + ATP = ADP + NADP(+) + H(+)</text>
        <dbReference type="Rhea" id="RHEA:18629"/>
        <dbReference type="ChEBI" id="CHEBI:15378"/>
        <dbReference type="ChEBI" id="CHEBI:30616"/>
        <dbReference type="ChEBI" id="CHEBI:57540"/>
        <dbReference type="ChEBI" id="CHEBI:58349"/>
        <dbReference type="ChEBI" id="CHEBI:456216"/>
        <dbReference type="EC" id="2.7.1.23"/>
    </reaction>
</comment>
<feature type="binding site" evidence="6">
    <location>
        <begin position="134"/>
        <end position="135"/>
    </location>
    <ligand>
        <name>NAD(+)</name>
        <dbReference type="ChEBI" id="CHEBI:57540"/>
    </ligand>
</feature>
<keyword evidence="4 6" id="KW-0520">NAD</keyword>
<dbReference type="Pfam" id="PF20143">
    <property type="entry name" value="NAD_kinase_C"/>
    <property type="match status" value="1"/>
</dbReference>
<dbReference type="Gene3D" id="2.60.200.30">
    <property type="entry name" value="Probable inorganic polyphosphate/atp-NAD kinase, domain 2"/>
    <property type="match status" value="1"/>
</dbReference>
<feature type="binding site" evidence="6">
    <location>
        <begin position="175"/>
        <end position="180"/>
    </location>
    <ligand>
        <name>NAD(+)</name>
        <dbReference type="ChEBI" id="CHEBI:57540"/>
    </ligand>
</feature>
<evidence type="ECO:0000256" key="2">
    <source>
        <dbReference type="ARBA" id="ARBA00022777"/>
    </source>
</evidence>
<feature type="active site" description="Proton acceptor" evidence="6">
    <location>
        <position position="60"/>
    </location>
</feature>
<accession>H5SRA2</accession>
<organism evidence="7">
    <name type="scientific">Acetithermum autotrophicum</name>
    <dbReference type="NCBI Taxonomy" id="1446466"/>
    <lineage>
        <taxon>Bacteria</taxon>
        <taxon>Candidatus Bipolaricaulota</taxon>
        <taxon>Candidatus Acetithermum</taxon>
    </lineage>
</organism>
<dbReference type="SUPFAM" id="SSF111331">
    <property type="entry name" value="NAD kinase/diacylglycerol kinase-like"/>
    <property type="match status" value="1"/>
</dbReference>
<gene>
    <name evidence="6" type="primary">nadK</name>
    <name evidence="7" type="ORF">HGMM_OP2C169</name>
</gene>
<dbReference type="GO" id="GO:0051287">
    <property type="term" value="F:NAD binding"/>
    <property type="evidence" value="ECO:0007669"/>
    <property type="project" value="UniProtKB-ARBA"/>
</dbReference>